<evidence type="ECO:0000256" key="2">
    <source>
        <dbReference type="ARBA" id="ARBA00006370"/>
    </source>
</evidence>
<dbReference type="GO" id="GO:0005576">
    <property type="term" value="C:extracellular region"/>
    <property type="evidence" value="ECO:0007669"/>
    <property type="project" value="UniProtKB-SubCell"/>
</dbReference>
<organism evidence="6">
    <name type="scientific">Oppiella nova</name>
    <dbReference type="NCBI Taxonomy" id="334625"/>
    <lineage>
        <taxon>Eukaryota</taxon>
        <taxon>Metazoa</taxon>
        <taxon>Ecdysozoa</taxon>
        <taxon>Arthropoda</taxon>
        <taxon>Chelicerata</taxon>
        <taxon>Arachnida</taxon>
        <taxon>Acari</taxon>
        <taxon>Acariformes</taxon>
        <taxon>Sarcoptiformes</taxon>
        <taxon>Oribatida</taxon>
        <taxon>Brachypylina</taxon>
        <taxon>Oppioidea</taxon>
        <taxon>Oppiidae</taxon>
        <taxon>Oppiella</taxon>
    </lineage>
</organism>
<dbReference type="EMBL" id="CAJPVJ010001719">
    <property type="protein sequence ID" value="CAG2165192.1"/>
    <property type="molecule type" value="Genomic_DNA"/>
</dbReference>
<dbReference type="PANTHER" id="PTHR11306">
    <property type="entry name" value="NIEMANN PICK TYPE C2 PROTEIN NPC2-RELATED"/>
    <property type="match status" value="1"/>
</dbReference>
<reference evidence="6" key="1">
    <citation type="submission" date="2020-11" db="EMBL/GenBank/DDBJ databases">
        <authorList>
            <person name="Tran Van P."/>
        </authorList>
    </citation>
    <scope>NUCLEOTIDE SEQUENCE</scope>
</reference>
<dbReference type="Gene3D" id="2.60.40.770">
    <property type="match status" value="1"/>
</dbReference>
<feature type="chain" id="PRO_5035592111" description="MD-2-related lipid-recognition domain-containing protein" evidence="4">
    <location>
        <begin position="17"/>
        <end position="147"/>
    </location>
</feature>
<dbReference type="InterPro" id="IPR014756">
    <property type="entry name" value="Ig_E-set"/>
</dbReference>
<dbReference type="Pfam" id="PF02221">
    <property type="entry name" value="E1_DerP2_DerF2"/>
    <property type="match status" value="1"/>
</dbReference>
<dbReference type="AlphaFoldDB" id="A0A7R9LMP5"/>
<feature type="domain" description="MD-2-related lipid-recognition" evidence="5">
    <location>
        <begin position="20"/>
        <end position="143"/>
    </location>
</feature>
<dbReference type="InterPro" id="IPR039670">
    <property type="entry name" value="NPC2-like"/>
</dbReference>
<keyword evidence="7" id="KW-1185">Reference proteome</keyword>
<dbReference type="PANTHER" id="PTHR11306:SF68">
    <property type="entry name" value="NPC INTRACELLULAR CHOLESTEROL TRANSPORTER 2"/>
    <property type="match status" value="1"/>
</dbReference>
<evidence type="ECO:0000259" key="5">
    <source>
        <dbReference type="SMART" id="SM00737"/>
    </source>
</evidence>
<dbReference type="SMART" id="SM00737">
    <property type="entry name" value="ML"/>
    <property type="match status" value="1"/>
</dbReference>
<dbReference type="Proteomes" id="UP000728032">
    <property type="component" value="Unassembled WGS sequence"/>
</dbReference>
<dbReference type="InterPro" id="IPR003172">
    <property type="entry name" value="ML_dom"/>
</dbReference>
<protein>
    <recommendedName>
        <fullName evidence="5">MD-2-related lipid-recognition domain-containing protein</fullName>
    </recommendedName>
</protein>
<dbReference type="GO" id="GO:0032934">
    <property type="term" value="F:sterol binding"/>
    <property type="evidence" value="ECO:0007669"/>
    <property type="project" value="InterPro"/>
</dbReference>
<evidence type="ECO:0000313" key="7">
    <source>
        <dbReference type="Proteomes" id="UP000728032"/>
    </source>
</evidence>
<feature type="signal peptide" evidence="4">
    <location>
        <begin position="1"/>
        <end position="16"/>
    </location>
</feature>
<dbReference type="EMBL" id="OC916544">
    <property type="protein sequence ID" value="CAD7644557.1"/>
    <property type="molecule type" value="Genomic_DNA"/>
</dbReference>
<dbReference type="OrthoDB" id="4937502at2759"/>
<evidence type="ECO:0000313" key="6">
    <source>
        <dbReference type="EMBL" id="CAD7644557.1"/>
    </source>
</evidence>
<keyword evidence="4" id="KW-0732">Signal</keyword>
<accession>A0A7R9LMP5</accession>
<proteinExistence type="inferred from homology"/>
<dbReference type="SUPFAM" id="SSF81296">
    <property type="entry name" value="E set domains"/>
    <property type="match status" value="1"/>
</dbReference>
<keyword evidence="3" id="KW-0964">Secreted</keyword>
<sequence length="147" mass="15521">MLKIVCLALFIAAVSAGIPYKDCGHAEVSNVAISGCTTSPCTLHKGKEVTIDIDFTANQDTDKAEFSLHAIIDGLDLDLATLIPDFDKVKDGCKDTPCPIKKGDKKKFSAKITIPGATPTIEADVKARLIGSTGDLFCGTVHGDIKD</sequence>
<comment type="subcellular location">
    <subcellularLocation>
        <location evidence="1">Secreted</location>
    </subcellularLocation>
</comment>
<dbReference type="FunFam" id="2.60.40.770:FF:000001">
    <property type="entry name" value="NPC intracellular cholesterol transporter 2"/>
    <property type="match status" value="1"/>
</dbReference>
<name>A0A7R9LMP5_9ACAR</name>
<dbReference type="GO" id="GO:0015918">
    <property type="term" value="P:sterol transport"/>
    <property type="evidence" value="ECO:0007669"/>
    <property type="project" value="InterPro"/>
</dbReference>
<comment type="similarity">
    <text evidence="2">Belongs to the NPC2 family.</text>
</comment>
<evidence type="ECO:0000256" key="3">
    <source>
        <dbReference type="ARBA" id="ARBA00022525"/>
    </source>
</evidence>
<evidence type="ECO:0000256" key="4">
    <source>
        <dbReference type="SAM" id="SignalP"/>
    </source>
</evidence>
<gene>
    <name evidence="6" type="ORF">ONB1V03_LOCUS4738</name>
</gene>
<evidence type="ECO:0000256" key="1">
    <source>
        <dbReference type="ARBA" id="ARBA00004613"/>
    </source>
</evidence>